<name>A0A510B240_SHIBO</name>
<evidence type="ECO:0000313" key="2">
    <source>
        <dbReference type="EMBL" id="AXC25130.1"/>
    </source>
</evidence>
<gene>
    <name evidence="2" type="primary">epsE</name>
</gene>
<dbReference type="PANTHER" id="PTHR22916">
    <property type="entry name" value="GLYCOSYLTRANSFERASE"/>
    <property type="match status" value="1"/>
</dbReference>
<reference evidence="2" key="1">
    <citation type="submission" date="2017-06" db="EMBL/GenBank/DDBJ databases">
        <authorList>
            <person name="Hansen E.E."/>
            <person name="Lejay-Collin M."/>
            <person name="Carle I."/>
            <person name="Ruckly C."/>
            <person name="Lefevre S."/>
            <person name="Weill F.-X."/>
        </authorList>
    </citation>
    <scope>NUCLEOTIDE SEQUENCE</scope>
    <source>
        <strain evidence="2">07-6597</strain>
    </source>
</reference>
<dbReference type="CDD" id="cd04196">
    <property type="entry name" value="GT_2_like_d"/>
    <property type="match status" value="1"/>
</dbReference>
<organism evidence="2">
    <name type="scientific">Shigella boydii</name>
    <dbReference type="NCBI Taxonomy" id="621"/>
    <lineage>
        <taxon>Bacteria</taxon>
        <taxon>Pseudomonadati</taxon>
        <taxon>Pseudomonadota</taxon>
        <taxon>Gammaproteobacteria</taxon>
        <taxon>Enterobacterales</taxon>
        <taxon>Enterobacteriaceae</taxon>
        <taxon>Shigella</taxon>
    </lineage>
</organism>
<dbReference type="EMBL" id="MF322753">
    <property type="protein sequence ID" value="AXC25130.1"/>
    <property type="molecule type" value="Genomic_DNA"/>
</dbReference>
<evidence type="ECO:0000259" key="1">
    <source>
        <dbReference type="Pfam" id="PF00535"/>
    </source>
</evidence>
<proteinExistence type="predicted"/>
<accession>A0A510B240</accession>
<dbReference type="GO" id="GO:0016758">
    <property type="term" value="F:hexosyltransferase activity"/>
    <property type="evidence" value="ECO:0007669"/>
    <property type="project" value="UniProtKB-ARBA"/>
</dbReference>
<dbReference type="AlphaFoldDB" id="A0A510B240"/>
<dbReference type="InterPro" id="IPR001173">
    <property type="entry name" value="Glyco_trans_2-like"/>
</dbReference>
<sequence>MDKCPLIDILLPVFNGSKYLRQQLDSLLNQSYKNIRVIIRDDLSSDDSRNLIKNYAENTDGKIVYIDSDKNLGSSLSFHELLKQSTADYVMFCDQDDVWLPNKVHDSFTAITNANLFCNNIRCVFTDLVIVDEALNELHRSMRGALKFKAVSDDYRNYLCQSQITGCTMILNRPAVELLKKFPPPNRHIIHDHWYSVIVSIYGEVRYLDKPTILYRQHFNNQVGFKNINLNYFIQKIKAIFKIYHYDMGINYALPKEYQIGTMQWFIRKVRLNLERIN</sequence>
<keyword evidence="2" id="KW-0328">Glycosyltransferase</keyword>
<dbReference type="EC" id="2.4.-.-" evidence="2"/>
<feature type="domain" description="Glycosyltransferase 2-like" evidence="1">
    <location>
        <begin position="9"/>
        <end position="157"/>
    </location>
</feature>
<dbReference type="SUPFAM" id="SSF53448">
    <property type="entry name" value="Nucleotide-diphospho-sugar transferases"/>
    <property type="match status" value="1"/>
</dbReference>
<protein>
    <submittedName>
        <fullName evidence="2">Putative glycosyltransferase epsE</fullName>
        <ecNumber evidence="2">2.4.-.-</ecNumber>
    </submittedName>
</protein>
<dbReference type="Gene3D" id="3.90.550.10">
    <property type="entry name" value="Spore Coat Polysaccharide Biosynthesis Protein SpsA, Chain A"/>
    <property type="match status" value="1"/>
</dbReference>
<dbReference type="PANTHER" id="PTHR22916:SF3">
    <property type="entry name" value="UDP-GLCNAC:BETAGAL BETA-1,3-N-ACETYLGLUCOSAMINYLTRANSFERASE-LIKE PROTEIN 1"/>
    <property type="match status" value="1"/>
</dbReference>
<dbReference type="Pfam" id="PF00535">
    <property type="entry name" value="Glycos_transf_2"/>
    <property type="match status" value="1"/>
</dbReference>
<keyword evidence="2" id="KW-0808">Transferase</keyword>
<dbReference type="InterPro" id="IPR029044">
    <property type="entry name" value="Nucleotide-diphossugar_trans"/>
</dbReference>